<dbReference type="SUPFAM" id="SSF52266">
    <property type="entry name" value="SGNH hydrolase"/>
    <property type="match status" value="1"/>
</dbReference>
<feature type="domain" description="SGNH hydrolase-type esterase" evidence="2">
    <location>
        <begin position="199"/>
        <end position="328"/>
    </location>
</feature>
<feature type="region of interest" description="Disordered" evidence="1">
    <location>
        <begin position="61"/>
        <end position="175"/>
    </location>
</feature>
<feature type="region of interest" description="Disordered" evidence="1">
    <location>
        <begin position="1"/>
        <end position="41"/>
    </location>
</feature>
<proteinExistence type="predicted"/>
<evidence type="ECO:0000313" key="3">
    <source>
        <dbReference type="EMBL" id="CAJ1069735.1"/>
    </source>
</evidence>
<sequence>MDQSLLGGDVMASSAAAAGAPMAPTRPPGGAPRPSSTSSGALAACRLMDRVASALLATSSWASPGAGAKNTSLPAHSGIPVWPGTGGGDPSPSVPGRARCPGTRLDHRSESRSASLAARRRFLREAVRRNSAGPASAAPDRSGRPSPQPLASTAPLSPRTPATSPASDTGAMHPPPLFPSTTLIIGDSIIRGIRYFNAITRSFPGATVADITAKLPGLLQSLPASIHRIIVHVGTNDSAHQQSEQTKKDFRTLLDSLQCSGKTVFISGPLPTLTRSIDRFSRLLSLNSWLRALCSPLSTHFIDNFNLFWNRPPFFSNDGLHPNKLGHQTLAANIQHHIHTN</sequence>
<dbReference type="Pfam" id="PF13472">
    <property type="entry name" value="Lipase_GDSL_2"/>
    <property type="match status" value="1"/>
</dbReference>
<feature type="compositionally biased region" description="Low complexity" evidence="1">
    <location>
        <begin position="11"/>
        <end position="23"/>
    </location>
</feature>
<feature type="compositionally biased region" description="Polar residues" evidence="1">
    <location>
        <begin position="149"/>
        <end position="167"/>
    </location>
</feature>
<dbReference type="EMBL" id="OY660875">
    <property type="protein sequence ID" value="CAJ1069735.1"/>
    <property type="molecule type" value="Genomic_DNA"/>
</dbReference>
<dbReference type="AlphaFoldDB" id="A0AAV1G933"/>
<dbReference type="CDD" id="cd00229">
    <property type="entry name" value="SGNH_hydrolase"/>
    <property type="match status" value="1"/>
</dbReference>
<feature type="compositionally biased region" description="Low complexity" evidence="1">
    <location>
        <begin position="32"/>
        <end position="41"/>
    </location>
</feature>
<evidence type="ECO:0000259" key="2">
    <source>
        <dbReference type="Pfam" id="PF13472"/>
    </source>
</evidence>
<name>A0AAV1G933_XYRNO</name>
<dbReference type="InterPro" id="IPR013830">
    <property type="entry name" value="SGNH_hydro"/>
</dbReference>
<evidence type="ECO:0000256" key="1">
    <source>
        <dbReference type="SAM" id="MobiDB-lite"/>
    </source>
</evidence>
<evidence type="ECO:0000313" key="4">
    <source>
        <dbReference type="Proteomes" id="UP001178508"/>
    </source>
</evidence>
<accession>A0AAV1G933</accession>
<keyword evidence="4" id="KW-1185">Reference proteome</keyword>
<dbReference type="Gene3D" id="3.40.50.12690">
    <property type="match status" value="1"/>
</dbReference>
<protein>
    <recommendedName>
        <fullName evidence="2">SGNH hydrolase-type esterase domain-containing protein</fullName>
    </recommendedName>
</protein>
<dbReference type="PANTHER" id="PTHR30383">
    <property type="entry name" value="THIOESTERASE 1/PROTEASE 1/LYSOPHOSPHOLIPASE L1"/>
    <property type="match status" value="1"/>
</dbReference>
<organism evidence="3 4">
    <name type="scientific">Xyrichtys novacula</name>
    <name type="common">Pearly razorfish</name>
    <name type="synonym">Hemipteronotus novacula</name>
    <dbReference type="NCBI Taxonomy" id="13765"/>
    <lineage>
        <taxon>Eukaryota</taxon>
        <taxon>Metazoa</taxon>
        <taxon>Chordata</taxon>
        <taxon>Craniata</taxon>
        <taxon>Vertebrata</taxon>
        <taxon>Euteleostomi</taxon>
        <taxon>Actinopterygii</taxon>
        <taxon>Neopterygii</taxon>
        <taxon>Teleostei</taxon>
        <taxon>Neoteleostei</taxon>
        <taxon>Acanthomorphata</taxon>
        <taxon>Eupercaria</taxon>
        <taxon>Labriformes</taxon>
        <taxon>Labridae</taxon>
        <taxon>Xyrichtys</taxon>
    </lineage>
</organism>
<reference evidence="3" key="1">
    <citation type="submission" date="2023-08" db="EMBL/GenBank/DDBJ databases">
        <authorList>
            <person name="Alioto T."/>
            <person name="Alioto T."/>
            <person name="Gomez Garrido J."/>
        </authorList>
    </citation>
    <scope>NUCLEOTIDE SEQUENCE</scope>
</reference>
<dbReference type="Gene3D" id="3.40.50.12700">
    <property type="match status" value="1"/>
</dbReference>
<dbReference type="Proteomes" id="UP001178508">
    <property type="component" value="Chromosome 12"/>
</dbReference>
<dbReference type="InterPro" id="IPR051532">
    <property type="entry name" value="Ester_Hydrolysis_Enzymes"/>
</dbReference>
<gene>
    <name evidence="3" type="ORF">XNOV1_A008946</name>
</gene>